<dbReference type="Proteomes" id="UP000217005">
    <property type="component" value="Unassembled WGS sequence"/>
</dbReference>
<comment type="caution">
    <text evidence="5">The sequence shown here is derived from an EMBL/GenBank/DDBJ whole genome shotgun (WGS) entry which is preliminary data.</text>
</comment>
<evidence type="ECO:0000256" key="2">
    <source>
        <dbReference type="ARBA" id="ARBA00006472"/>
    </source>
</evidence>
<dbReference type="SUPFAM" id="SSF55248">
    <property type="entry name" value="PCD-like"/>
    <property type="match status" value="1"/>
</dbReference>
<evidence type="ECO:0000256" key="1">
    <source>
        <dbReference type="ARBA" id="ARBA00001554"/>
    </source>
</evidence>
<dbReference type="AlphaFoldDB" id="A0A261SVR4"/>
<dbReference type="InterPro" id="IPR001533">
    <property type="entry name" value="Pterin_deHydtase"/>
</dbReference>
<reference evidence="5 8" key="2">
    <citation type="submission" date="2017-05" db="EMBL/GenBank/DDBJ databases">
        <title>Complete and WGS of Bordetella genogroups.</title>
        <authorList>
            <person name="Spilker T."/>
            <person name="LiPuma J."/>
        </authorList>
    </citation>
    <scope>NUCLEOTIDE SEQUENCE [LARGE SCALE GENOMIC DNA]</scope>
    <source>
        <strain evidence="5 8">AU17610</strain>
    </source>
</reference>
<dbReference type="EMBL" id="NEVR01000001">
    <property type="protein sequence ID" value="OZI69152.1"/>
    <property type="molecule type" value="Genomic_DNA"/>
</dbReference>
<proteinExistence type="inferred from homology"/>
<dbReference type="GO" id="GO:0006729">
    <property type="term" value="P:tetrahydrobiopterin biosynthetic process"/>
    <property type="evidence" value="ECO:0007669"/>
    <property type="project" value="InterPro"/>
</dbReference>
<dbReference type="EC" id="4.2.1.96" evidence="4"/>
<dbReference type="EMBL" id="NEVL01000001">
    <property type="protein sequence ID" value="OZI40960.1"/>
    <property type="molecule type" value="Genomic_DNA"/>
</dbReference>
<evidence type="ECO:0000256" key="4">
    <source>
        <dbReference type="HAMAP-Rule" id="MF_00434"/>
    </source>
</evidence>
<evidence type="ECO:0000256" key="3">
    <source>
        <dbReference type="ARBA" id="ARBA00023239"/>
    </source>
</evidence>
<dbReference type="InterPro" id="IPR036428">
    <property type="entry name" value="PCD_sf"/>
</dbReference>
<keyword evidence="7" id="KW-1185">Reference proteome</keyword>
<reference evidence="6 7" key="1">
    <citation type="submission" date="2017-05" db="EMBL/GenBank/DDBJ databases">
        <title>Complete and WGS of Bordetella genogroups.</title>
        <authorList>
            <person name="Spilker T."/>
            <person name="Lipuma J."/>
        </authorList>
    </citation>
    <scope>NUCLEOTIDE SEQUENCE [LARGE SCALE GENOMIC DNA]</scope>
    <source>
        <strain evidence="6 7">AU9795</strain>
    </source>
</reference>
<evidence type="ECO:0000313" key="5">
    <source>
        <dbReference type="EMBL" id="OZI40960.1"/>
    </source>
</evidence>
<dbReference type="Pfam" id="PF01329">
    <property type="entry name" value="Pterin_4a"/>
    <property type="match status" value="1"/>
</dbReference>
<keyword evidence="3 4" id="KW-0456">Lyase</keyword>
<dbReference type="OrthoDB" id="9794987at2"/>
<name>A0A261SVR4_9BORD</name>
<comment type="similarity">
    <text evidence="2 4">Belongs to the pterin-4-alpha-carbinolamine dehydratase family.</text>
</comment>
<dbReference type="Gene3D" id="3.30.1360.20">
    <property type="entry name" value="Transcriptional coactivator/pterin dehydratase"/>
    <property type="match status" value="1"/>
</dbReference>
<sequence>MGLPPARIGADYALPALRGWHKHTTRDALTKRYRFESFNQAFGFMTHVALFAERLNHHPEWRNVYNRVDVLLTTHDAGGVTELDVRMAQFMDEAALRLGGVGLAVPD</sequence>
<dbReference type="GO" id="GO:0008124">
    <property type="term" value="F:4-alpha-hydroxytetrahydrobiopterin dehydratase activity"/>
    <property type="evidence" value="ECO:0007669"/>
    <property type="project" value="UniProtKB-UniRule"/>
</dbReference>
<dbReference type="RefSeq" id="WP_094825073.1">
    <property type="nucleotide sequence ID" value="NZ_NEVL01000001.1"/>
</dbReference>
<dbReference type="NCBIfam" id="NF002020">
    <property type="entry name" value="PRK00823.1-5"/>
    <property type="match status" value="1"/>
</dbReference>
<comment type="catalytic activity">
    <reaction evidence="1 4">
        <text>(4aS,6R)-4a-hydroxy-L-erythro-5,6,7,8-tetrahydrobiopterin = (6R)-L-erythro-6,7-dihydrobiopterin + H2O</text>
        <dbReference type="Rhea" id="RHEA:11920"/>
        <dbReference type="ChEBI" id="CHEBI:15377"/>
        <dbReference type="ChEBI" id="CHEBI:15642"/>
        <dbReference type="ChEBI" id="CHEBI:43120"/>
        <dbReference type="EC" id="4.2.1.96"/>
    </reaction>
</comment>
<gene>
    <name evidence="6" type="ORF">CAL27_06845</name>
    <name evidence="5" type="ORF">CEG14_04230</name>
</gene>
<evidence type="ECO:0000313" key="8">
    <source>
        <dbReference type="Proteomes" id="UP000217005"/>
    </source>
</evidence>
<dbReference type="PANTHER" id="PTHR12599">
    <property type="entry name" value="PTERIN-4-ALPHA-CARBINOLAMINE DEHYDRATASE"/>
    <property type="match status" value="1"/>
</dbReference>
<dbReference type="CDD" id="cd00914">
    <property type="entry name" value="PCD_DCoH_subfamily_b"/>
    <property type="match status" value="1"/>
</dbReference>
<accession>A0A261SVR4</accession>
<evidence type="ECO:0000313" key="7">
    <source>
        <dbReference type="Proteomes" id="UP000216354"/>
    </source>
</evidence>
<protein>
    <recommendedName>
        <fullName evidence="4">Putative pterin-4-alpha-carbinolamine dehydratase</fullName>
        <shortName evidence="4">PHS</shortName>
        <ecNumber evidence="4">4.2.1.96</ecNumber>
    </recommendedName>
    <alternativeName>
        <fullName evidence="4">4-alpha-hydroxy-tetrahydropterin dehydratase</fullName>
    </alternativeName>
    <alternativeName>
        <fullName evidence="4">Pterin carbinolamine dehydratase</fullName>
        <shortName evidence="4">PCD</shortName>
    </alternativeName>
</protein>
<dbReference type="HAMAP" id="MF_00434">
    <property type="entry name" value="Pterin_4_alpha"/>
    <property type="match status" value="1"/>
</dbReference>
<evidence type="ECO:0000313" key="6">
    <source>
        <dbReference type="EMBL" id="OZI69152.1"/>
    </source>
</evidence>
<organism evidence="5 8">
    <name type="scientific">Bordetella genomosp. 1</name>
    <dbReference type="NCBI Taxonomy" id="1395607"/>
    <lineage>
        <taxon>Bacteria</taxon>
        <taxon>Pseudomonadati</taxon>
        <taxon>Pseudomonadota</taxon>
        <taxon>Betaproteobacteria</taxon>
        <taxon>Burkholderiales</taxon>
        <taxon>Alcaligenaceae</taxon>
        <taxon>Bordetella</taxon>
    </lineage>
</organism>
<dbReference type="Proteomes" id="UP000216354">
    <property type="component" value="Unassembled WGS sequence"/>
</dbReference>
<dbReference type="NCBIfam" id="NF002018">
    <property type="entry name" value="PRK00823.1-3"/>
    <property type="match status" value="1"/>
</dbReference>
<dbReference type="PANTHER" id="PTHR12599:SF0">
    <property type="entry name" value="PTERIN-4-ALPHA-CARBINOLAMINE DEHYDRATASE"/>
    <property type="match status" value="1"/>
</dbReference>